<evidence type="ECO:0000313" key="2">
    <source>
        <dbReference type="EMBL" id="VDP67749.1"/>
    </source>
</evidence>
<gene>
    <name evidence="2" type="ORF">SMTD_LOCUS15117</name>
</gene>
<keyword evidence="3" id="KW-1185">Reference proteome</keyword>
<dbReference type="STRING" id="31246.A0A183PL81"/>
<name>A0A183PL81_9TREM</name>
<evidence type="ECO:0000256" key="1">
    <source>
        <dbReference type="SAM" id="MobiDB-lite"/>
    </source>
</evidence>
<dbReference type="EMBL" id="UZAL01035453">
    <property type="protein sequence ID" value="VDP67749.1"/>
    <property type="molecule type" value="Genomic_DNA"/>
</dbReference>
<feature type="compositionally biased region" description="Basic and acidic residues" evidence="1">
    <location>
        <begin position="88"/>
        <end position="111"/>
    </location>
</feature>
<feature type="region of interest" description="Disordered" evidence="1">
    <location>
        <begin position="86"/>
        <end position="118"/>
    </location>
</feature>
<organism evidence="2 3">
    <name type="scientific">Schistosoma mattheei</name>
    <dbReference type="NCBI Taxonomy" id="31246"/>
    <lineage>
        <taxon>Eukaryota</taxon>
        <taxon>Metazoa</taxon>
        <taxon>Spiralia</taxon>
        <taxon>Lophotrochozoa</taxon>
        <taxon>Platyhelminthes</taxon>
        <taxon>Trematoda</taxon>
        <taxon>Digenea</taxon>
        <taxon>Strigeidida</taxon>
        <taxon>Schistosomatoidea</taxon>
        <taxon>Schistosomatidae</taxon>
        <taxon>Schistosoma</taxon>
    </lineage>
</organism>
<dbReference type="AlphaFoldDB" id="A0A183PL81"/>
<proteinExistence type="predicted"/>
<evidence type="ECO:0000313" key="3">
    <source>
        <dbReference type="Proteomes" id="UP000269396"/>
    </source>
</evidence>
<dbReference type="Proteomes" id="UP000269396">
    <property type="component" value="Unassembled WGS sequence"/>
</dbReference>
<protein>
    <submittedName>
        <fullName evidence="2">Uncharacterized protein</fullName>
    </submittedName>
</protein>
<accession>A0A183PL81</accession>
<reference evidence="2 3" key="1">
    <citation type="submission" date="2018-11" db="EMBL/GenBank/DDBJ databases">
        <authorList>
            <consortium name="Pathogen Informatics"/>
        </authorList>
    </citation>
    <scope>NUCLEOTIDE SEQUENCE [LARGE SCALE GENOMIC DNA]</scope>
    <source>
        <strain>Denwood</strain>
        <strain evidence="3">Zambia</strain>
    </source>
</reference>
<sequence length="118" mass="13576">MLVISEAHWIQVGQKRIISGEILVYFGQEEETAPHTQAVTLMLSKEAHKALIEWEFGGSKIIKASFKTKKGIPMNFIQCYSPINDSNNDDKDHFHEASIDRREVTRKRSDHPGWGLRR</sequence>